<dbReference type="PROSITE" id="PS51257">
    <property type="entry name" value="PROKAR_LIPOPROTEIN"/>
    <property type="match status" value="1"/>
</dbReference>
<feature type="region of interest" description="Disordered" evidence="9">
    <location>
        <begin position="447"/>
        <end position="663"/>
    </location>
</feature>
<comment type="function">
    <text evidence="8">Catalytic subunit of the SLX1-SLX4 structure-specific endonuclease that resolves DNA secondary structures generated during DNA repair and recombination. Has endonuclease activity towards branched DNA substrates, introducing single-strand cuts in duplex DNA close to junctions with ss-DNA.</text>
</comment>
<comment type="subunit">
    <text evidence="8">Forms a heterodimer with SLX4.</text>
</comment>
<dbReference type="GO" id="GO:0003677">
    <property type="term" value="F:DNA binding"/>
    <property type="evidence" value="ECO:0007669"/>
    <property type="project" value="InterPro"/>
</dbReference>
<protein>
    <recommendedName>
        <fullName evidence="10">GIY-YIG domain-containing protein</fullName>
    </recommendedName>
</protein>
<keyword evidence="5 8" id="KW-0233">DNA recombination</keyword>
<keyword evidence="7 8" id="KW-0539">Nucleus</keyword>
<feature type="compositionally biased region" description="Low complexity" evidence="9">
    <location>
        <begin position="549"/>
        <end position="558"/>
    </location>
</feature>
<comment type="similarity">
    <text evidence="8">Belongs to the SLX1 family.</text>
</comment>
<keyword evidence="2 8" id="KW-0255">Endonuclease</keyword>
<dbReference type="STRING" id="686832.A0A0C2YVX3"/>
<evidence type="ECO:0000256" key="1">
    <source>
        <dbReference type="ARBA" id="ARBA00022722"/>
    </source>
</evidence>
<dbReference type="InterPro" id="IPR017956">
    <property type="entry name" value="AT_hook_DNA-bd_motif"/>
</dbReference>
<dbReference type="OrthoDB" id="24645at2759"/>
<organism evidence="11 12">
    <name type="scientific">Hebeloma cylindrosporum</name>
    <dbReference type="NCBI Taxonomy" id="76867"/>
    <lineage>
        <taxon>Eukaryota</taxon>
        <taxon>Fungi</taxon>
        <taxon>Dikarya</taxon>
        <taxon>Basidiomycota</taxon>
        <taxon>Agaricomycotina</taxon>
        <taxon>Agaricomycetes</taxon>
        <taxon>Agaricomycetidae</taxon>
        <taxon>Agaricales</taxon>
        <taxon>Agaricineae</taxon>
        <taxon>Hymenogastraceae</taxon>
        <taxon>Hebeloma</taxon>
    </lineage>
</organism>
<feature type="compositionally biased region" description="Polar residues" evidence="9">
    <location>
        <begin position="342"/>
        <end position="367"/>
    </location>
</feature>
<evidence type="ECO:0000256" key="3">
    <source>
        <dbReference type="ARBA" id="ARBA00022763"/>
    </source>
</evidence>
<keyword evidence="1 8" id="KW-0540">Nuclease</keyword>
<evidence type="ECO:0000313" key="11">
    <source>
        <dbReference type="EMBL" id="KIM45102.1"/>
    </source>
</evidence>
<evidence type="ECO:0000256" key="9">
    <source>
        <dbReference type="SAM" id="MobiDB-lite"/>
    </source>
</evidence>
<evidence type="ECO:0000256" key="7">
    <source>
        <dbReference type="ARBA" id="ARBA00023242"/>
    </source>
</evidence>
<dbReference type="GO" id="GO:0033557">
    <property type="term" value="C:Slx1-Slx4 complex"/>
    <property type="evidence" value="ECO:0007669"/>
    <property type="project" value="UniProtKB-UniRule"/>
</dbReference>
<evidence type="ECO:0000256" key="8">
    <source>
        <dbReference type="HAMAP-Rule" id="MF_03100"/>
    </source>
</evidence>
<feature type="compositionally biased region" description="Low complexity" evidence="9">
    <location>
        <begin position="626"/>
        <end position="636"/>
    </location>
</feature>
<dbReference type="AlphaFoldDB" id="A0A0C2YVX3"/>
<dbReference type="EMBL" id="KN831772">
    <property type="protein sequence ID" value="KIM45102.1"/>
    <property type="molecule type" value="Genomic_DNA"/>
</dbReference>
<keyword evidence="6 8" id="KW-0234">DNA repair</keyword>
<dbReference type="InterPro" id="IPR048749">
    <property type="entry name" value="SLX1_C"/>
</dbReference>
<proteinExistence type="inferred from homology"/>
<evidence type="ECO:0000259" key="10">
    <source>
        <dbReference type="PROSITE" id="PS50164"/>
    </source>
</evidence>
<dbReference type="Pfam" id="PF01541">
    <property type="entry name" value="GIY-YIG"/>
    <property type="match status" value="1"/>
</dbReference>
<keyword evidence="4 8" id="KW-0378">Hydrolase</keyword>
<dbReference type="PANTHER" id="PTHR20208">
    <property type="entry name" value="STRUCTURE-SPECIFIC ENDONUCLEASE SUBUNIT SLX1"/>
    <property type="match status" value="1"/>
</dbReference>
<feature type="compositionally biased region" description="Basic residues" evidence="9">
    <location>
        <begin position="372"/>
        <end position="382"/>
    </location>
</feature>
<gene>
    <name evidence="11" type="ORF">M413DRAFT_330636</name>
</gene>
<dbReference type="CDD" id="cd10455">
    <property type="entry name" value="GIY-YIG_SLX1"/>
    <property type="match status" value="1"/>
</dbReference>
<dbReference type="HOGENOM" id="CLU_379490_0_0_1"/>
<dbReference type="PROSITE" id="PS50164">
    <property type="entry name" value="GIY_YIG"/>
    <property type="match status" value="1"/>
</dbReference>
<dbReference type="PANTHER" id="PTHR20208:SF10">
    <property type="entry name" value="STRUCTURE-SPECIFIC ENDONUCLEASE SUBUNIT SLX1"/>
    <property type="match status" value="1"/>
</dbReference>
<feature type="compositionally biased region" description="Polar residues" evidence="9">
    <location>
        <begin position="504"/>
        <end position="521"/>
    </location>
</feature>
<feature type="region of interest" description="Disordered" evidence="9">
    <location>
        <begin position="314"/>
        <end position="401"/>
    </location>
</feature>
<accession>A0A0C2YVX3</accession>
<dbReference type="InterPro" id="IPR050381">
    <property type="entry name" value="SLX1_endonuclease"/>
</dbReference>
<dbReference type="InterPro" id="IPR027520">
    <property type="entry name" value="Slx1"/>
</dbReference>
<evidence type="ECO:0000313" key="12">
    <source>
        <dbReference type="Proteomes" id="UP000053424"/>
    </source>
</evidence>
<name>A0A0C2YVX3_HEBCY</name>
<feature type="domain" description="GIY-YIG" evidence="10">
    <location>
        <begin position="20"/>
        <end position="102"/>
    </location>
</feature>
<dbReference type="Proteomes" id="UP000053424">
    <property type="component" value="Unassembled WGS sequence"/>
</dbReference>
<dbReference type="SMART" id="SM00384">
    <property type="entry name" value="AT_hook"/>
    <property type="match status" value="5"/>
</dbReference>
<dbReference type="Gene3D" id="3.40.1440.10">
    <property type="entry name" value="GIY-YIG endonuclease"/>
    <property type="match status" value="1"/>
</dbReference>
<dbReference type="Pfam" id="PF21202">
    <property type="entry name" value="SLX1_C"/>
    <property type="match status" value="1"/>
</dbReference>
<keyword evidence="3 8" id="KW-0227">DNA damage</keyword>
<keyword evidence="12" id="KW-1185">Reference proteome</keyword>
<dbReference type="GO" id="GO:0008821">
    <property type="term" value="F:crossover junction DNA endonuclease activity"/>
    <property type="evidence" value="ECO:0007669"/>
    <property type="project" value="TreeGrafter"/>
</dbReference>
<dbReference type="InterPro" id="IPR013083">
    <property type="entry name" value="Znf_RING/FYVE/PHD"/>
</dbReference>
<evidence type="ECO:0000256" key="5">
    <source>
        <dbReference type="ARBA" id="ARBA00023172"/>
    </source>
</evidence>
<dbReference type="GO" id="GO:0017108">
    <property type="term" value="F:5'-flap endonuclease activity"/>
    <property type="evidence" value="ECO:0007669"/>
    <property type="project" value="InterPro"/>
</dbReference>
<dbReference type="InterPro" id="IPR000305">
    <property type="entry name" value="GIY-YIG_endonuc"/>
</dbReference>
<dbReference type="HAMAP" id="MF_03100">
    <property type="entry name" value="Endonuc_su_Slx1"/>
    <property type="match status" value="1"/>
</dbReference>
<comment type="cofactor">
    <cofactor evidence="8">
        <name>a divalent metal cation</name>
        <dbReference type="ChEBI" id="CHEBI:60240"/>
    </cofactor>
</comment>
<evidence type="ECO:0000256" key="2">
    <source>
        <dbReference type="ARBA" id="ARBA00022759"/>
    </source>
</evidence>
<dbReference type="GO" id="GO:0000724">
    <property type="term" value="P:double-strand break repair via homologous recombination"/>
    <property type="evidence" value="ECO:0007669"/>
    <property type="project" value="TreeGrafter"/>
</dbReference>
<evidence type="ECO:0000256" key="6">
    <source>
        <dbReference type="ARBA" id="ARBA00023204"/>
    </source>
</evidence>
<comment type="subcellular location">
    <subcellularLocation>
        <location evidence="8">Nucleus</location>
    </subcellularLocation>
</comment>
<reference evidence="12" key="2">
    <citation type="submission" date="2015-01" db="EMBL/GenBank/DDBJ databases">
        <title>Evolutionary Origins and Diversification of the Mycorrhizal Mutualists.</title>
        <authorList>
            <consortium name="DOE Joint Genome Institute"/>
            <consortium name="Mycorrhizal Genomics Consortium"/>
            <person name="Kohler A."/>
            <person name="Kuo A."/>
            <person name="Nagy L.G."/>
            <person name="Floudas D."/>
            <person name="Copeland A."/>
            <person name="Barry K.W."/>
            <person name="Cichocki N."/>
            <person name="Veneault-Fourrey C."/>
            <person name="LaButti K."/>
            <person name="Lindquist E.A."/>
            <person name="Lipzen A."/>
            <person name="Lundell T."/>
            <person name="Morin E."/>
            <person name="Murat C."/>
            <person name="Riley R."/>
            <person name="Ohm R."/>
            <person name="Sun H."/>
            <person name="Tunlid A."/>
            <person name="Henrissat B."/>
            <person name="Grigoriev I.V."/>
            <person name="Hibbett D.S."/>
            <person name="Martin F."/>
        </authorList>
    </citation>
    <scope>NUCLEOTIDE SEQUENCE [LARGE SCALE GENOMIC DNA]</scope>
    <source>
        <strain evidence="12">h7</strain>
    </source>
</reference>
<dbReference type="Gene3D" id="3.30.40.10">
    <property type="entry name" value="Zinc/RING finger domain, C3HC4 (zinc finger)"/>
    <property type="match status" value="1"/>
</dbReference>
<dbReference type="FunFam" id="3.40.1440.10:FF:000006">
    <property type="entry name" value="Structure-specific endonuclease subunit SLX1"/>
    <property type="match status" value="1"/>
</dbReference>
<sequence>MLPARPLGPRSSLLSHSFPSFYACYLLKSIKTPQSTTVYIGSTPCPPRRIRQHNGELAQGARKTRSKRPWVMQMIVHGFPSRLAALQFEWAWQHPHKSRHLRDENGSIFGTRASKLLKKNIGIVRTMISKHPFNTWPLHVKLFTEEAVQCWKAFANVDPPLPPGFTCSVELEGVDGKSGHPGSGRQGPIDVDDADFTYTLLAKNAALVASGRRLDCSVCHQSIENYSSDHLVTALCPSLDCMAVSHLTCLSQDFIKESSGTTEIIPRGGHCKSCREYILWGDVVRGCYRRLPPAEGDEHPDVATDDMFLSDEGQEGLEILPPKKRKSSARSRSINSRRKGNEQNIPSQSSEGESFDFTNIVSSSESLETPVKRKPGRPRKHTLSPQIVSPIPGADIQQRSPNVTYRKNKEKDAAAAFIGRDSVDVIDITSGSEDGGILSTYMFRTPSKGKGKDKQVAQTSSEGEMFDLDNLSSSSDGEDMGSTKRLPGRAQKLKMPLAAVQVRPTKQQRSPNTSSILSSNVGDIGSAKRRPGRPRKLDLTSPDALIPPSSSSNESNGSTKRRPGRPRKLDIKLGSTSIENTESVKRRPGRPRKLDFPSLTPRLPPAVLLTGSPNSVIHPLSPEPPTLLEVQVSSSSESDDNQTTLKRRPGRPRKDPSAGTRLPILPRKMQTPFHERWAPVLSRPYHSPIFPNKGASESTADRYSHERPKVREYDLEHAMLNLTLSLPKVT</sequence>
<comment type="caution">
    <text evidence="8">Lacks conserved residue(s) required for the propagation of feature annotation.</text>
</comment>
<dbReference type="InterPro" id="IPR035901">
    <property type="entry name" value="GIY-YIG_endonuc_sf"/>
</dbReference>
<evidence type="ECO:0000256" key="4">
    <source>
        <dbReference type="ARBA" id="ARBA00022801"/>
    </source>
</evidence>
<reference evidence="11 12" key="1">
    <citation type="submission" date="2014-04" db="EMBL/GenBank/DDBJ databases">
        <authorList>
            <consortium name="DOE Joint Genome Institute"/>
            <person name="Kuo A."/>
            <person name="Gay G."/>
            <person name="Dore J."/>
            <person name="Kohler A."/>
            <person name="Nagy L.G."/>
            <person name="Floudas D."/>
            <person name="Copeland A."/>
            <person name="Barry K.W."/>
            <person name="Cichocki N."/>
            <person name="Veneault-Fourrey C."/>
            <person name="LaButti K."/>
            <person name="Lindquist E.A."/>
            <person name="Lipzen A."/>
            <person name="Lundell T."/>
            <person name="Morin E."/>
            <person name="Murat C."/>
            <person name="Sun H."/>
            <person name="Tunlid A."/>
            <person name="Henrissat B."/>
            <person name="Grigoriev I.V."/>
            <person name="Hibbett D.S."/>
            <person name="Martin F."/>
            <person name="Nordberg H.P."/>
            <person name="Cantor M.N."/>
            <person name="Hua S.X."/>
        </authorList>
    </citation>
    <scope>NUCLEOTIDE SEQUENCE [LARGE SCALE GENOMIC DNA]</scope>
    <source>
        <strain evidence="12">h7</strain>
    </source>
</reference>